<proteinExistence type="predicted"/>
<gene>
    <name evidence="2" type="ORF">GDO81_006328</name>
</gene>
<reference evidence="2" key="1">
    <citation type="thesis" date="2020" institute="ProQuest LLC" country="789 East Eisenhower Parkway, Ann Arbor, MI, USA">
        <title>Comparative Genomics and Chromosome Evolution.</title>
        <authorList>
            <person name="Mudd A.B."/>
        </authorList>
    </citation>
    <scope>NUCLEOTIDE SEQUENCE</scope>
    <source>
        <strain evidence="2">237g6f4</strain>
        <tissue evidence="2">Blood</tissue>
    </source>
</reference>
<evidence type="ECO:0000313" key="2">
    <source>
        <dbReference type="EMBL" id="KAG8589278.1"/>
    </source>
</evidence>
<keyword evidence="1" id="KW-0812">Transmembrane</keyword>
<organism evidence="2 3">
    <name type="scientific">Engystomops pustulosus</name>
    <name type="common">Tungara frog</name>
    <name type="synonym">Physalaemus pustulosus</name>
    <dbReference type="NCBI Taxonomy" id="76066"/>
    <lineage>
        <taxon>Eukaryota</taxon>
        <taxon>Metazoa</taxon>
        <taxon>Chordata</taxon>
        <taxon>Craniata</taxon>
        <taxon>Vertebrata</taxon>
        <taxon>Euteleostomi</taxon>
        <taxon>Amphibia</taxon>
        <taxon>Batrachia</taxon>
        <taxon>Anura</taxon>
        <taxon>Neobatrachia</taxon>
        <taxon>Hyloidea</taxon>
        <taxon>Leptodactylidae</taxon>
        <taxon>Leiuperinae</taxon>
        <taxon>Engystomops</taxon>
    </lineage>
</organism>
<comment type="caution">
    <text evidence="2">The sequence shown here is derived from an EMBL/GenBank/DDBJ whole genome shotgun (WGS) entry which is preliminary data.</text>
</comment>
<keyword evidence="3" id="KW-1185">Reference proteome</keyword>
<accession>A0AAV7CWD2</accession>
<dbReference type="Proteomes" id="UP000824782">
    <property type="component" value="Unassembled WGS sequence"/>
</dbReference>
<protein>
    <recommendedName>
        <fullName evidence="4">Secreted protein</fullName>
    </recommendedName>
</protein>
<dbReference type="AlphaFoldDB" id="A0AAV7CWD2"/>
<dbReference type="EMBL" id="WNYA01000002">
    <property type="protein sequence ID" value="KAG8589278.1"/>
    <property type="molecule type" value="Genomic_DNA"/>
</dbReference>
<evidence type="ECO:0008006" key="4">
    <source>
        <dbReference type="Google" id="ProtNLM"/>
    </source>
</evidence>
<keyword evidence="1" id="KW-1133">Transmembrane helix</keyword>
<evidence type="ECO:0000313" key="3">
    <source>
        <dbReference type="Proteomes" id="UP000824782"/>
    </source>
</evidence>
<name>A0AAV7CWD2_ENGPU</name>
<sequence length="106" mass="11828">MLLYYILLLLICITVWLYLGHHFQTGGAPASEVCTTSCLVLLPYRSPAPFYFCFCLNMLCSLFYQRHAKQLISAGSWGRINKSSVSETTKGARNPLSVTTAIVSMK</sequence>
<keyword evidence="1" id="KW-0472">Membrane</keyword>
<evidence type="ECO:0000256" key="1">
    <source>
        <dbReference type="SAM" id="Phobius"/>
    </source>
</evidence>
<feature type="transmembrane region" description="Helical" evidence="1">
    <location>
        <begin position="46"/>
        <end position="64"/>
    </location>
</feature>